<dbReference type="eggNOG" id="KOG0267">
    <property type="taxonomic scope" value="Eukaryota"/>
</dbReference>
<dbReference type="PANTHER" id="PTHR19845:SF0">
    <property type="entry name" value="KATANIN P80 WD40 REPEAT-CONTAINING SUBUNIT B1"/>
    <property type="match status" value="1"/>
</dbReference>
<evidence type="ECO:0000259" key="4">
    <source>
        <dbReference type="Pfam" id="PF13925"/>
    </source>
</evidence>
<evidence type="ECO:0000256" key="2">
    <source>
        <dbReference type="ARBA" id="ARBA00022490"/>
    </source>
</evidence>
<evidence type="ECO:0000313" key="5">
    <source>
        <dbReference type="EnsemblMetazoa" id="tetur28g01300.1"/>
    </source>
</evidence>
<organism evidence="5 6">
    <name type="scientific">Tetranychus urticae</name>
    <name type="common">Two-spotted spider mite</name>
    <dbReference type="NCBI Taxonomy" id="32264"/>
    <lineage>
        <taxon>Eukaryota</taxon>
        <taxon>Metazoa</taxon>
        <taxon>Ecdysozoa</taxon>
        <taxon>Arthropoda</taxon>
        <taxon>Chelicerata</taxon>
        <taxon>Arachnida</taxon>
        <taxon>Acari</taxon>
        <taxon>Acariformes</taxon>
        <taxon>Trombidiformes</taxon>
        <taxon>Prostigmata</taxon>
        <taxon>Eleutherengona</taxon>
        <taxon>Raphignathae</taxon>
        <taxon>Tetranychoidea</taxon>
        <taxon>Tetranychidae</taxon>
        <taxon>Tetranychus</taxon>
    </lineage>
</organism>
<dbReference type="AlphaFoldDB" id="T1KZE2"/>
<accession>T1KZE2</accession>
<dbReference type="Proteomes" id="UP000015104">
    <property type="component" value="Unassembled WGS sequence"/>
</dbReference>
<comment type="subcellular location">
    <subcellularLocation>
        <location evidence="1">Cytoplasm</location>
        <location evidence="1">Cytoskeleton</location>
    </subcellularLocation>
</comment>
<name>T1KZE2_TETUR</name>
<reference evidence="6" key="1">
    <citation type="submission" date="2011-08" db="EMBL/GenBank/DDBJ databases">
        <authorList>
            <person name="Rombauts S."/>
        </authorList>
    </citation>
    <scope>NUCLEOTIDE SEQUENCE</scope>
    <source>
        <strain evidence="6">London</strain>
    </source>
</reference>
<dbReference type="HOGENOM" id="CLU_096514_0_0_1"/>
<dbReference type="EMBL" id="CAEY01000738">
    <property type="status" value="NOT_ANNOTATED_CDS"/>
    <property type="molecule type" value="Genomic_DNA"/>
</dbReference>
<keyword evidence="3" id="KW-0206">Cytoskeleton</keyword>
<sequence>MSESEAMQAIIRGHKSVLTALAHRRKNLQIILAMWSTKDARSALEQAINMEDQSVIVDILNVITLKPVSWTLDICQILIQPIYDLLQSRYESYMTVGCSALKLILKNFGSTIKSNITAPPGIGVDISREERYHKCMGVYNHLLNVRAFILKRQTLQGKLGRTFRELSILFQNLE</sequence>
<reference evidence="5" key="2">
    <citation type="submission" date="2015-06" db="UniProtKB">
        <authorList>
            <consortium name="EnsemblMetazoa"/>
        </authorList>
    </citation>
    <scope>IDENTIFICATION</scope>
</reference>
<proteinExistence type="predicted"/>
<dbReference type="STRING" id="32264.T1KZE2"/>
<keyword evidence="6" id="KW-1185">Reference proteome</keyword>
<evidence type="ECO:0000313" key="6">
    <source>
        <dbReference type="Proteomes" id="UP000015104"/>
    </source>
</evidence>
<dbReference type="GO" id="GO:0008352">
    <property type="term" value="C:katanin complex"/>
    <property type="evidence" value="ECO:0007669"/>
    <property type="project" value="TreeGrafter"/>
</dbReference>
<dbReference type="GO" id="GO:0007019">
    <property type="term" value="P:microtubule depolymerization"/>
    <property type="evidence" value="ECO:0007669"/>
    <property type="project" value="TreeGrafter"/>
</dbReference>
<protein>
    <recommendedName>
        <fullName evidence="4">Katanin p80 subunit C-terminal domain-containing protein</fullName>
    </recommendedName>
</protein>
<evidence type="ECO:0000256" key="3">
    <source>
        <dbReference type="ARBA" id="ARBA00023212"/>
    </source>
</evidence>
<evidence type="ECO:0000256" key="1">
    <source>
        <dbReference type="ARBA" id="ARBA00004245"/>
    </source>
</evidence>
<dbReference type="PANTHER" id="PTHR19845">
    <property type="entry name" value="KATANIN P80 SUBUNIT"/>
    <property type="match status" value="1"/>
</dbReference>
<dbReference type="InterPro" id="IPR028021">
    <property type="entry name" value="Katanin_C-terminal"/>
</dbReference>
<dbReference type="Pfam" id="PF13925">
    <property type="entry name" value="Katanin_con80"/>
    <property type="match status" value="1"/>
</dbReference>
<dbReference type="EnsemblMetazoa" id="tetur28g01300.1">
    <property type="protein sequence ID" value="tetur28g01300.1"/>
    <property type="gene ID" value="tetur28g01300"/>
</dbReference>
<keyword evidence="2" id="KW-0963">Cytoplasm</keyword>
<dbReference type="GO" id="GO:0008017">
    <property type="term" value="F:microtubule binding"/>
    <property type="evidence" value="ECO:0007669"/>
    <property type="project" value="InterPro"/>
</dbReference>
<feature type="domain" description="Katanin p80 subunit C-terminal" evidence="4">
    <location>
        <begin position="12"/>
        <end position="169"/>
    </location>
</feature>